<feature type="compositionally biased region" description="Low complexity" evidence="1">
    <location>
        <begin position="103"/>
        <end position="118"/>
    </location>
</feature>
<feature type="non-terminal residue" evidence="3">
    <location>
        <position position="1"/>
    </location>
</feature>
<comment type="caution">
    <text evidence="3">The sequence shown here is derived from an EMBL/GenBank/DDBJ whole genome shotgun (WGS) entry which is preliminary data.</text>
</comment>
<sequence length="261" mass="27417">QQAMGNLWAEALAKAHGQCTIRMRRRLACRGLLPVACCRLPAVIAVALFSYATLCVPATGQEEPTQPVDEEAAVTEGPHEDAAATAAASRQGGIGPQAEGLQADAAATAASDAAASDDGTPGVQEPSSGDHPAAGTQPEVEAVAEQPSTATQEPAATGEAGAKPDAWPAELADDEIQIEADNVYYYAGATGAQGNVVVKYRDLVIRADVAEIDEDQVWGQFRGNVTIEMENQRTTATRLRVNFDTEEWQVEGGRTTLQPDF</sequence>
<feature type="non-terminal residue" evidence="3">
    <location>
        <position position="261"/>
    </location>
</feature>
<feature type="transmembrane region" description="Helical" evidence="2">
    <location>
        <begin position="32"/>
        <end position="54"/>
    </location>
</feature>
<dbReference type="EMBL" id="BARU01032186">
    <property type="protein sequence ID" value="GAH68192.1"/>
    <property type="molecule type" value="Genomic_DNA"/>
</dbReference>
<accession>X1HFI8</accession>
<evidence type="ECO:0008006" key="4">
    <source>
        <dbReference type="Google" id="ProtNLM"/>
    </source>
</evidence>
<keyword evidence="2" id="KW-1133">Transmembrane helix</keyword>
<proteinExistence type="predicted"/>
<evidence type="ECO:0000313" key="3">
    <source>
        <dbReference type="EMBL" id="GAH68192.1"/>
    </source>
</evidence>
<evidence type="ECO:0000256" key="1">
    <source>
        <dbReference type="SAM" id="MobiDB-lite"/>
    </source>
</evidence>
<organism evidence="3">
    <name type="scientific">marine sediment metagenome</name>
    <dbReference type="NCBI Taxonomy" id="412755"/>
    <lineage>
        <taxon>unclassified sequences</taxon>
        <taxon>metagenomes</taxon>
        <taxon>ecological metagenomes</taxon>
    </lineage>
</organism>
<feature type="region of interest" description="Disordered" evidence="1">
    <location>
        <begin position="60"/>
        <end position="165"/>
    </location>
</feature>
<gene>
    <name evidence="3" type="ORF">S03H2_50797</name>
</gene>
<dbReference type="AlphaFoldDB" id="X1HFI8"/>
<keyword evidence="2" id="KW-0812">Transmembrane</keyword>
<name>X1HFI8_9ZZZZ</name>
<reference evidence="3" key="1">
    <citation type="journal article" date="2014" name="Front. Microbiol.">
        <title>High frequency of phylogenetically diverse reductive dehalogenase-homologous genes in deep subseafloor sedimentary metagenomes.</title>
        <authorList>
            <person name="Kawai M."/>
            <person name="Futagami T."/>
            <person name="Toyoda A."/>
            <person name="Takaki Y."/>
            <person name="Nishi S."/>
            <person name="Hori S."/>
            <person name="Arai W."/>
            <person name="Tsubouchi T."/>
            <person name="Morono Y."/>
            <person name="Uchiyama I."/>
            <person name="Ito T."/>
            <person name="Fujiyama A."/>
            <person name="Inagaki F."/>
            <person name="Takami H."/>
        </authorList>
    </citation>
    <scope>NUCLEOTIDE SEQUENCE</scope>
    <source>
        <strain evidence="3">Expedition CK06-06</strain>
    </source>
</reference>
<protein>
    <recommendedName>
        <fullName evidence="4">Organic solvent tolerance-like N-terminal domain-containing protein</fullName>
    </recommendedName>
</protein>
<evidence type="ECO:0000256" key="2">
    <source>
        <dbReference type="SAM" id="Phobius"/>
    </source>
</evidence>
<keyword evidence="2" id="KW-0472">Membrane</keyword>